<dbReference type="FunCoup" id="A0A2V0P0F9">
    <property type="interactions" value="1087"/>
</dbReference>
<name>A0A2V0P0F9_9CHLO</name>
<dbReference type="Gene3D" id="3.90.70.130">
    <property type="match status" value="1"/>
</dbReference>
<keyword evidence="9" id="KW-1185">Reference proteome</keyword>
<organism evidence="8 9">
    <name type="scientific">Raphidocelis subcapitata</name>
    <dbReference type="NCBI Taxonomy" id="307507"/>
    <lineage>
        <taxon>Eukaryota</taxon>
        <taxon>Viridiplantae</taxon>
        <taxon>Chlorophyta</taxon>
        <taxon>core chlorophytes</taxon>
        <taxon>Chlorophyceae</taxon>
        <taxon>CS clade</taxon>
        <taxon>Sphaeropleales</taxon>
        <taxon>Selenastraceae</taxon>
        <taxon>Raphidocelis</taxon>
    </lineage>
</organism>
<dbReference type="PANTHER" id="PTHR48153">
    <property type="entry name" value="UFM1-SPECIFIC PROTEASE 2"/>
    <property type="match status" value="1"/>
</dbReference>
<evidence type="ECO:0000256" key="4">
    <source>
        <dbReference type="ARBA" id="ARBA00022801"/>
    </source>
</evidence>
<accession>A0A2V0P0F9</accession>
<keyword evidence="2 8" id="KW-0645">Protease</keyword>
<dbReference type="InterPro" id="IPR049387">
    <property type="entry name" value="UFSP2-like_2nd"/>
</dbReference>
<dbReference type="Proteomes" id="UP000247498">
    <property type="component" value="Unassembled WGS sequence"/>
</dbReference>
<evidence type="ECO:0000256" key="2">
    <source>
        <dbReference type="ARBA" id="ARBA00022670"/>
    </source>
</evidence>
<evidence type="ECO:0000313" key="9">
    <source>
        <dbReference type="Proteomes" id="UP000247498"/>
    </source>
</evidence>
<evidence type="ECO:0000256" key="5">
    <source>
        <dbReference type="ARBA" id="ARBA00022807"/>
    </source>
</evidence>
<comment type="similarity">
    <text evidence="1">Belongs to the peptidase C78 family.</text>
</comment>
<gene>
    <name evidence="8" type="ORF">Rsub_06394</name>
</gene>
<protein>
    <submittedName>
        <fullName evidence="8">Ufm1-specific protease-like</fullName>
    </submittedName>
</protein>
<dbReference type="Pfam" id="PF07910">
    <property type="entry name" value="Peptidase_C78"/>
    <property type="match status" value="1"/>
</dbReference>
<dbReference type="AlphaFoldDB" id="A0A2V0P0F9"/>
<dbReference type="PANTHER" id="PTHR48153:SF2">
    <property type="entry name" value="UFM1-SPECIFIC PROTEASE 2"/>
    <property type="match status" value="1"/>
</dbReference>
<evidence type="ECO:0000256" key="1">
    <source>
        <dbReference type="ARBA" id="ARBA00008552"/>
    </source>
</evidence>
<comment type="caution">
    <text evidence="8">The sequence shown here is derived from an EMBL/GenBank/DDBJ whole genome shotgun (WGS) entry which is preliminary data.</text>
</comment>
<evidence type="ECO:0000259" key="6">
    <source>
        <dbReference type="Pfam" id="PF07910"/>
    </source>
</evidence>
<feature type="domain" description="UFSP1/2/DUB catalytic" evidence="6">
    <location>
        <begin position="393"/>
        <end position="561"/>
    </location>
</feature>
<proteinExistence type="inferred from homology"/>
<dbReference type="OrthoDB" id="417506at2759"/>
<dbReference type="InterPro" id="IPR012462">
    <property type="entry name" value="UFSP1/2_DUB_cat"/>
</dbReference>
<keyword evidence="5" id="KW-0788">Thiol protease</keyword>
<keyword evidence="3" id="KW-0833">Ubl conjugation pathway</keyword>
<evidence type="ECO:0000259" key="7">
    <source>
        <dbReference type="Pfam" id="PF20908"/>
    </source>
</evidence>
<dbReference type="InParanoid" id="A0A2V0P0F9"/>
<feature type="domain" description="UFSP2 second" evidence="7">
    <location>
        <begin position="237"/>
        <end position="356"/>
    </location>
</feature>
<dbReference type="STRING" id="307507.A0A2V0P0F9"/>
<evidence type="ECO:0000256" key="3">
    <source>
        <dbReference type="ARBA" id="ARBA00022786"/>
    </source>
</evidence>
<dbReference type="EMBL" id="BDRX01000040">
    <property type="protein sequence ID" value="GBF93356.1"/>
    <property type="molecule type" value="Genomic_DNA"/>
</dbReference>
<sequence>MAPSPAWRLRVAEGLAGALPAQAGLLLGAVDEAARAVSLLGAVPAPPDAGAADVAALAAKLLPLLPQGVEAVGSYGCAPPPAAPGGCPPVGCAAPPSPARAAATFTLGGEAAEAETAAVGPGLAPPGFTAVRCHCDLLLRVVSPQAGPSADALARAFAEVSQQLSGPGVAFASDASPGAPRVLITPATEGSLESALSACSGGGGPCASVSPLVAASSGAGRPAAPGFEFSPAEAGSTVTEVPLGLDVLALAPSSLPASALAARCLVPAIARQLAEAERQLAARLTGGGGGGGGALAPARALHFRPPGWALPLTAVYPRLAADGDAAEAALLPARQALHALLGLPHDVPMLRAGNALAWGGGGGGGGDEGRGGAGRLRDVHASLAAPAVGGSPSLIRGSYEYYHYMQDRFNDSGWGCAYRSLQTIVSWFRLQRYTDKPVPSHREIQSLLVKLGDKDPSFIGSSNWIGAIELSYVLSEYLGILTVNRGADIPSRARELAAHFEAQGTPVMIGGGVLAYTLLGVQFDELTGDAAFLILDPHYTGGEDLRKIQQGTWVAWKQPGDSAAAGGPLYVDDTFYNFLLPQRPSTV</sequence>
<dbReference type="GO" id="GO:0071567">
    <property type="term" value="F:deUFMylase activity"/>
    <property type="evidence" value="ECO:0007669"/>
    <property type="project" value="TreeGrafter"/>
</dbReference>
<reference evidence="8 9" key="1">
    <citation type="journal article" date="2018" name="Sci. Rep.">
        <title>Raphidocelis subcapitata (=Pseudokirchneriella subcapitata) provides an insight into genome evolution and environmental adaptations in the Sphaeropleales.</title>
        <authorList>
            <person name="Suzuki S."/>
            <person name="Yamaguchi H."/>
            <person name="Nakajima N."/>
            <person name="Kawachi M."/>
        </authorList>
    </citation>
    <scope>NUCLEOTIDE SEQUENCE [LARGE SCALE GENOMIC DNA]</scope>
    <source>
        <strain evidence="8 9">NIES-35</strain>
    </source>
</reference>
<keyword evidence="4" id="KW-0378">Hydrolase</keyword>
<evidence type="ECO:0000313" key="8">
    <source>
        <dbReference type="EMBL" id="GBF93356.1"/>
    </source>
</evidence>
<dbReference type="Pfam" id="PF20908">
    <property type="entry name" value="UfSP2_N"/>
    <property type="match status" value="1"/>
</dbReference>
<dbReference type="GO" id="GO:0006508">
    <property type="term" value="P:proteolysis"/>
    <property type="evidence" value="ECO:0007669"/>
    <property type="project" value="UniProtKB-KW"/>
</dbReference>